<keyword evidence="1" id="KW-1133">Transmembrane helix</keyword>
<protein>
    <submittedName>
        <fullName evidence="2">Uncharacterized protein</fullName>
    </submittedName>
</protein>
<gene>
    <name evidence="2" type="ORF">GTO89_06830</name>
</gene>
<reference evidence="2 3" key="1">
    <citation type="submission" date="2020-01" db="EMBL/GenBank/DDBJ databases">
        <title>Whole genome sequence of Heliobacterium gestii DSM 11169.</title>
        <authorList>
            <person name="Kyndt J.A."/>
            <person name="Meyer T.E."/>
        </authorList>
    </citation>
    <scope>NUCLEOTIDE SEQUENCE [LARGE SCALE GENOMIC DNA]</scope>
    <source>
        <strain evidence="2 3">DSM 11169</strain>
    </source>
</reference>
<comment type="caution">
    <text evidence="2">The sequence shown here is derived from an EMBL/GenBank/DDBJ whole genome shotgun (WGS) entry which is preliminary data.</text>
</comment>
<evidence type="ECO:0000313" key="3">
    <source>
        <dbReference type="Proteomes" id="UP000471031"/>
    </source>
</evidence>
<proteinExistence type="predicted"/>
<name>A0A845LBR0_HELGE</name>
<dbReference type="EMBL" id="WXEX01000005">
    <property type="protein sequence ID" value="MZP42754.1"/>
    <property type="molecule type" value="Genomic_DNA"/>
</dbReference>
<accession>A0A845LBR0</accession>
<feature type="transmembrane region" description="Helical" evidence="1">
    <location>
        <begin position="107"/>
        <end position="124"/>
    </location>
</feature>
<evidence type="ECO:0000256" key="1">
    <source>
        <dbReference type="SAM" id="Phobius"/>
    </source>
</evidence>
<evidence type="ECO:0000313" key="2">
    <source>
        <dbReference type="EMBL" id="MZP42754.1"/>
    </source>
</evidence>
<keyword evidence="1" id="KW-0812">Transmembrane</keyword>
<feature type="transmembrane region" description="Helical" evidence="1">
    <location>
        <begin position="68"/>
        <end position="87"/>
    </location>
</feature>
<sequence length="134" mass="15201">MFHMGLAVLKEEDVPLKSLLFFAIPTSVFVEISRHTLDQYGFGLHVFVVLLSSTLFGRVILKLAPSKALLASLIGMIFLIAVQYLTYPVFSKLMQNPSFIQDDGMNMLYGWTSTILLIGVSYSVRYARKRFRTE</sequence>
<feature type="transmembrane region" description="Helical" evidence="1">
    <location>
        <begin position="42"/>
        <end position="61"/>
    </location>
</feature>
<keyword evidence="1" id="KW-0472">Membrane</keyword>
<keyword evidence="3" id="KW-1185">Reference proteome</keyword>
<organism evidence="2 3">
    <name type="scientific">Heliomicrobium gestii</name>
    <name type="common">Heliobacterium gestii</name>
    <dbReference type="NCBI Taxonomy" id="2699"/>
    <lineage>
        <taxon>Bacteria</taxon>
        <taxon>Bacillati</taxon>
        <taxon>Bacillota</taxon>
        <taxon>Clostridia</taxon>
        <taxon>Eubacteriales</taxon>
        <taxon>Heliobacteriaceae</taxon>
        <taxon>Heliomicrobium</taxon>
    </lineage>
</organism>
<dbReference type="RefSeq" id="WP_204758190.1">
    <property type="nucleotide sequence ID" value="NZ_JAFBDC010000004.1"/>
</dbReference>
<dbReference type="Proteomes" id="UP000471031">
    <property type="component" value="Unassembled WGS sequence"/>
</dbReference>
<dbReference type="AlphaFoldDB" id="A0A845LBR0"/>